<dbReference type="InterPro" id="IPR036614">
    <property type="entry name" value="RusA-like_sf"/>
</dbReference>
<reference evidence="1 2" key="1">
    <citation type="submission" date="2018-08" db="EMBL/GenBank/DDBJ databases">
        <title>A genome reference for cultivated species of the human gut microbiota.</title>
        <authorList>
            <person name="Zou Y."/>
            <person name="Xue W."/>
            <person name="Luo G."/>
        </authorList>
    </citation>
    <scope>NUCLEOTIDE SEQUENCE [LARGE SCALE GENOMIC DNA]</scope>
    <source>
        <strain evidence="1 2">AM25-6</strain>
    </source>
</reference>
<sequence length="120" mass="14068">MDSPRKYIYIIPEIPPSNNKFIGRTNRWEYQKTKKEWCNYINIFCNPKPVEPIKKAIVNLIYFFPDKIKRDPDNYSGKMILDGLVQVGILKDDNFDCIDLNIKKGGVDKENPRTEIMIQG</sequence>
<proteinExistence type="predicted"/>
<comment type="caution">
    <text evidence="1">The sequence shown here is derived from an EMBL/GenBank/DDBJ whole genome shotgun (WGS) entry which is preliminary data.</text>
</comment>
<dbReference type="RefSeq" id="WP_117532452.1">
    <property type="nucleotide sequence ID" value="NZ_QUSM01000004.1"/>
</dbReference>
<name>A0A3E3DXH2_9FIRM</name>
<dbReference type="InterPro" id="IPR008822">
    <property type="entry name" value="Endonuclease_RusA-like"/>
</dbReference>
<organism evidence="1 2">
    <name type="scientific">Anaerofustis stercorihominis</name>
    <dbReference type="NCBI Taxonomy" id="214853"/>
    <lineage>
        <taxon>Bacteria</taxon>
        <taxon>Bacillati</taxon>
        <taxon>Bacillota</taxon>
        <taxon>Clostridia</taxon>
        <taxon>Eubacteriales</taxon>
        <taxon>Eubacteriaceae</taxon>
        <taxon>Anaerofustis</taxon>
    </lineage>
</organism>
<dbReference type="Gene3D" id="3.30.1330.70">
    <property type="entry name" value="Holliday junction resolvase RusA"/>
    <property type="match status" value="1"/>
</dbReference>
<dbReference type="GO" id="GO:0006281">
    <property type="term" value="P:DNA repair"/>
    <property type="evidence" value="ECO:0007669"/>
    <property type="project" value="InterPro"/>
</dbReference>
<dbReference type="AlphaFoldDB" id="A0A3E3DXH2"/>
<protein>
    <submittedName>
        <fullName evidence="1">Uncharacterized protein</fullName>
    </submittedName>
</protein>
<gene>
    <name evidence="1" type="ORF">DW687_08650</name>
</gene>
<evidence type="ECO:0000313" key="1">
    <source>
        <dbReference type="EMBL" id="RGD73835.1"/>
    </source>
</evidence>
<dbReference type="GO" id="GO:0000287">
    <property type="term" value="F:magnesium ion binding"/>
    <property type="evidence" value="ECO:0007669"/>
    <property type="project" value="InterPro"/>
</dbReference>
<accession>A0A3E3DXH2</accession>
<dbReference type="EMBL" id="QUSM01000004">
    <property type="protein sequence ID" value="RGD73835.1"/>
    <property type="molecule type" value="Genomic_DNA"/>
</dbReference>
<dbReference type="Proteomes" id="UP000261212">
    <property type="component" value="Unassembled WGS sequence"/>
</dbReference>
<dbReference type="GO" id="GO:0006310">
    <property type="term" value="P:DNA recombination"/>
    <property type="evidence" value="ECO:0007669"/>
    <property type="project" value="InterPro"/>
</dbReference>
<evidence type="ECO:0000313" key="2">
    <source>
        <dbReference type="Proteomes" id="UP000261212"/>
    </source>
</evidence>
<dbReference type="Pfam" id="PF05866">
    <property type="entry name" value="RusA"/>
    <property type="match status" value="1"/>
</dbReference>
<dbReference type="SUPFAM" id="SSF103084">
    <property type="entry name" value="Holliday junction resolvase RusA"/>
    <property type="match status" value="1"/>
</dbReference>